<dbReference type="SUPFAM" id="SSF88713">
    <property type="entry name" value="Glycoside hydrolase/deacetylase"/>
    <property type="match status" value="1"/>
</dbReference>
<dbReference type="Gene3D" id="3.20.20.370">
    <property type="entry name" value="Glycoside hydrolase/deacetylase"/>
    <property type="match status" value="1"/>
</dbReference>
<dbReference type="InterPro" id="IPR011330">
    <property type="entry name" value="Glyco_hydro/deAcase_b/a-brl"/>
</dbReference>
<dbReference type="RefSeq" id="WP_151617791.1">
    <property type="nucleotide sequence ID" value="NZ_WBXO01000001.1"/>
</dbReference>
<evidence type="ECO:0000256" key="1">
    <source>
        <dbReference type="SAM" id="Phobius"/>
    </source>
</evidence>
<gene>
    <name evidence="3" type="ORF">F9B85_01255</name>
</gene>
<dbReference type="PANTHER" id="PTHR10587">
    <property type="entry name" value="GLYCOSYL TRANSFERASE-RELATED"/>
    <property type="match status" value="1"/>
</dbReference>
<organism evidence="3 4">
    <name type="scientific">Heliorestis acidaminivorans</name>
    <dbReference type="NCBI Taxonomy" id="553427"/>
    <lineage>
        <taxon>Bacteria</taxon>
        <taxon>Bacillati</taxon>
        <taxon>Bacillota</taxon>
        <taxon>Clostridia</taxon>
        <taxon>Eubacteriales</taxon>
        <taxon>Heliobacteriaceae</taxon>
        <taxon>Heliorestis</taxon>
    </lineage>
</organism>
<reference evidence="3 4" key="1">
    <citation type="submission" date="2019-10" db="EMBL/GenBank/DDBJ databases">
        <title>Whole-genome sequence of the extremophile Heliorestis acidaminivorans DSM 24790.</title>
        <authorList>
            <person name="Kyndt J.A."/>
            <person name="Meyer T.E."/>
        </authorList>
    </citation>
    <scope>NUCLEOTIDE SEQUENCE [LARGE SCALE GENOMIC DNA]</scope>
    <source>
        <strain evidence="3 4">DSM 24790</strain>
    </source>
</reference>
<evidence type="ECO:0000313" key="3">
    <source>
        <dbReference type="EMBL" id="KAB2954345.1"/>
    </source>
</evidence>
<dbReference type="GO" id="GO:0005975">
    <property type="term" value="P:carbohydrate metabolic process"/>
    <property type="evidence" value="ECO:0007669"/>
    <property type="project" value="InterPro"/>
</dbReference>
<proteinExistence type="predicted"/>
<keyword evidence="1" id="KW-0472">Membrane</keyword>
<keyword evidence="4" id="KW-1185">Reference proteome</keyword>
<sequence length="261" mass="29375">MKVFFISKKKAIITAIVSFTIIIGLISLGNLWNPSNKAHIEESITSTGAIGTEIPGVLYRGTEVNKIALAINVDWGEEYIPEILEILKQHNSKATFFFTGRFAEKLPDIVKMVFQEGHEIGNHGYSHPHPTQISSEANRREIQRTHQVLVKTTGQAPHWFAPPYGECNTQVVEVARQEGYGTVLWTVDSADWMNPAPQDWMKRVMKGIGPGAIVLMHPTKSTVQALPELLKYSHEKDWRAVTMSELTKEEKESAKEEEKKP</sequence>
<dbReference type="AlphaFoldDB" id="A0A6I0EU84"/>
<dbReference type="InterPro" id="IPR050248">
    <property type="entry name" value="Polysacc_deacetylase_ArnD"/>
</dbReference>
<dbReference type="Proteomes" id="UP000468766">
    <property type="component" value="Unassembled WGS sequence"/>
</dbReference>
<keyword evidence="1" id="KW-1133">Transmembrane helix</keyword>
<dbReference type="PANTHER" id="PTHR10587:SF80">
    <property type="entry name" value="CHITOOLIGOSACCHARIDE DEACETYLASE"/>
    <property type="match status" value="1"/>
</dbReference>
<dbReference type="GO" id="GO:0016810">
    <property type="term" value="F:hydrolase activity, acting on carbon-nitrogen (but not peptide) bonds"/>
    <property type="evidence" value="ECO:0007669"/>
    <property type="project" value="InterPro"/>
</dbReference>
<dbReference type="InterPro" id="IPR002509">
    <property type="entry name" value="NODB_dom"/>
</dbReference>
<evidence type="ECO:0000259" key="2">
    <source>
        <dbReference type="PROSITE" id="PS51677"/>
    </source>
</evidence>
<dbReference type="PROSITE" id="PS51677">
    <property type="entry name" value="NODB"/>
    <property type="match status" value="1"/>
</dbReference>
<dbReference type="CDD" id="cd10950">
    <property type="entry name" value="CE4_BsYlxY_like"/>
    <property type="match status" value="1"/>
</dbReference>
<dbReference type="OrthoDB" id="9806342at2"/>
<accession>A0A6I0EU84</accession>
<feature type="transmembrane region" description="Helical" evidence="1">
    <location>
        <begin position="12"/>
        <end position="32"/>
    </location>
</feature>
<comment type="caution">
    <text evidence="3">The sequence shown here is derived from an EMBL/GenBank/DDBJ whole genome shotgun (WGS) entry which is preliminary data.</text>
</comment>
<dbReference type="Pfam" id="PF01522">
    <property type="entry name" value="Polysacc_deac_1"/>
    <property type="match status" value="1"/>
</dbReference>
<keyword evidence="1" id="KW-0812">Transmembrane</keyword>
<protein>
    <submittedName>
        <fullName evidence="3">Polysaccharide deacetylase family protein</fullName>
    </submittedName>
</protein>
<evidence type="ECO:0000313" key="4">
    <source>
        <dbReference type="Proteomes" id="UP000468766"/>
    </source>
</evidence>
<feature type="domain" description="NodB homology" evidence="2">
    <location>
        <begin position="65"/>
        <end position="241"/>
    </location>
</feature>
<name>A0A6I0EU84_9FIRM</name>
<dbReference type="EMBL" id="WBXO01000001">
    <property type="protein sequence ID" value="KAB2954345.1"/>
    <property type="molecule type" value="Genomic_DNA"/>
</dbReference>
<dbReference type="GO" id="GO:0016020">
    <property type="term" value="C:membrane"/>
    <property type="evidence" value="ECO:0007669"/>
    <property type="project" value="TreeGrafter"/>
</dbReference>